<evidence type="ECO:0000313" key="1">
    <source>
        <dbReference type="EMBL" id="QDS89598.1"/>
    </source>
</evidence>
<protein>
    <submittedName>
        <fullName evidence="1">Uncharacterized protein</fullName>
    </submittedName>
</protein>
<dbReference type="AlphaFoldDB" id="A0A517M410"/>
<name>A0A517M410_9BACT</name>
<dbReference type="KEGG" id="ruv:EC9_37980"/>
<organism evidence="1 2">
    <name type="scientific">Rosistilla ulvae</name>
    <dbReference type="NCBI Taxonomy" id="1930277"/>
    <lineage>
        <taxon>Bacteria</taxon>
        <taxon>Pseudomonadati</taxon>
        <taxon>Planctomycetota</taxon>
        <taxon>Planctomycetia</taxon>
        <taxon>Pirellulales</taxon>
        <taxon>Pirellulaceae</taxon>
        <taxon>Rosistilla</taxon>
    </lineage>
</organism>
<sequence>MDNAIHLMGEHATTCADFSVRAQVKSTPTNPADPLMGRVSLTAEGPNDDGNVSLQANGRVTSQVDQCRIDVLSDGIVVDSGNTGNIGLRAGTAPCMQQVDLEGNGGSIVLENGQIDGSPKIEVGADSITLSVGTNKITISATGITIEGIEVTVEGTASAEMKAPSVSVSASADATIKGTASTEVSSSGTMTVKGTASTEVSASGTMTVKGAIVMIN</sequence>
<accession>A0A517M410</accession>
<dbReference type="OrthoDB" id="259639at2"/>
<keyword evidence="2" id="KW-1185">Reference proteome</keyword>
<proteinExistence type="predicted"/>
<gene>
    <name evidence="1" type="ORF">EC9_37980</name>
</gene>
<reference evidence="1 2" key="1">
    <citation type="submission" date="2019-02" db="EMBL/GenBank/DDBJ databases">
        <title>Deep-cultivation of Planctomycetes and their phenomic and genomic characterization uncovers novel biology.</title>
        <authorList>
            <person name="Wiegand S."/>
            <person name="Jogler M."/>
            <person name="Boedeker C."/>
            <person name="Pinto D."/>
            <person name="Vollmers J."/>
            <person name="Rivas-Marin E."/>
            <person name="Kohn T."/>
            <person name="Peeters S.H."/>
            <person name="Heuer A."/>
            <person name="Rast P."/>
            <person name="Oberbeckmann S."/>
            <person name="Bunk B."/>
            <person name="Jeske O."/>
            <person name="Meyerdierks A."/>
            <person name="Storesund J.E."/>
            <person name="Kallscheuer N."/>
            <person name="Luecker S."/>
            <person name="Lage O.M."/>
            <person name="Pohl T."/>
            <person name="Merkel B.J."/>
            <person name="Hornburger P."/>
            <person name="Mueller R.-W."/>
            <person name="Bruemmer F."/>
            <person name="Labrenz M."/>
            <person name="Spormann A.M."/>
            <person name="Op den Camp H."/>
            <person name="Overmann J."/>
            <person name="Amann R."/>
            <person name="Jetten M.S.M."/>
            <person name="Mascher T."/>
            <person name="Medema M.H."/>
            <person name="Devos D.P."/>
            <person name="Kaster A.-K."/>
            <person name="Ovreas L."/>
            <person name="Rohde M."/>
            <person name="Galperin M.Y."/>
            <person name="Jogler C."/>
        </authorList>
    </citation>
    <scope>NUCLEOTIDE SEQUENCE [LARGE SCALE GENOMIC DNA]</scope>
    <source>
        <strain evidence="1 2">EC9</strain>
    </source>
</reference>
<dbReference type="RefSeq" id="WP_145347408.1">
    <property type="nucleotide sequence ID" value="NZ_CP036261.1"/>
</dbReference>
<evidence type="ECO:0000313" key="2">
    <source>
        <dbReference type="Proteomes" id="UP000319557"/>
    </source>
</evidence>
<dbReference type="Proteomes" id="UP000319557">
    <property type="component" value="Chromosome"/>
</dbReference>
<dbReference type="EMBL" id="CP036261">
    <property type="protein sequence ID" value="QDS89598.1"/>
    <property type="molecule type" value="Genomic_DNA"/>
</dbReference>